<dbReference type="GO" id="GO:0005634">
    <property type="term" value="C:nucleus"/>
    <property type="evidence" value="ECO:0007669"/>
    <property type="project" value="UniProtKB-ARBA"/>
</dbReference>
<evidence type="ECO:0000256" key="6">
    <source>
        <dbReference type="ARBA" id="ARBA00023163"/>
    </source>
</evidence>
<dbReference type="Gene3D" id="2.120.10.80">
    <property type="entry name" value="Kelch-type beta propeller"/>
    <property type="match status" value="1"/>
</dbReference>
<dbReference type="PROSITE" id="PS50181">
    <property type="entry name" value="FBOX"/>
    <property type="match status" value="1"/>
</dbReference>
<evidence type="ECO:0000313" key="9">
    <source>
        <dbReference type="EMBL" id="CAA0409049.1"/>
    </source>
</evidence>
<keyword evidence="3" id="KW-0863">Zinc-finger</keyword>
<keyword evidence="4" id="KW-0862">Zinc</keyword>
<keyword evidence="6" id="KW-0804">Transcription</keyword>
<dbReference type="SUPFAM" id="SSF117281">
    <property type="entry name" value="Kelch motif"/>
    <property type="match status" value="1"/>
</dbReference>
<keyword evidence="2" id="KW-0479">Metal-binding</keyword>
<feature type="region of interest" description="Disordered" evidence="7">
    <location>
        <begin position="424"/>
        <end position="465"/>
    </location>
</feature>
<dbReference type="Pfam" id="PF00646">
    <property type="entry name" value="F-box"/>
    <property type="match status" value="1"/>
</dbReference>
<evidence type="ECO:0000313" key="10">
    <source>
        <dbReference type="Proteomes" id="UP000434276"/>
    </source>
</evidence>
<dbReference type="InterPro" id="IPR057499">
    <property type="entry name" value="Kelch_FKB95"/>
</dbReference>
<evidence type="ECO:0000256" key="5">
    <source>
        <dbReference type="ARBA" id="ARBA00023015"/>
    </source>
</evidence>
<dbReference type="Pfam" id="PF23320">
    <property type="entry name" value="Zn_SUZ12"/>
    <property type="match status" value="1"/>
</dbReference>
<proteinExistence type="inferred from homology"/>
<dbReference type="CDD" id="cd21749">
    <property type="entry name" value="ZnB-Zn_EMF2-like"/>
    <property type="match status" value="1"/>
</dbReference>
<dbReference type="PANTHER" id="PTHR22597">
    <property type="entry name" value="POLYCOMB GROUP PROTEIN"/>
    <property type="match status" value="1"/>
</dbReference>
<comment type="similarity">
    <text evidence="1">Belongs to the VEFS (VRN2-EMF2-FIS2-SU(Z)12) family.</text>
</comment>
<dbReference type="CDD" id="cd21553">
    <property type="entry name" value="VEFS-box_EMF2-like"/>
    <property type="match status" value="1"/>
</dbReference>
<dbReference type="InterPro" id="IPR036047">
    <property type="entry name" value="F-box-like_dom_sf"/>
</dbReference>
<dbReference type="PANTHER" id="PTHR22597:SF22">
    <property type="entry name" value="POLYCOMB GROUP PROTEIN EMBRYONIC FLOWER 2-RELATED"/>
    <property type="match status" value="1"/>
</dbReference>
<dbReference type="InterPro" id="IPR015915">
    <property type="entry name" value="Kelch-typ_b-propeller"/>
</dbReference>
<evidence type="ECO:0000256" key="3">
    <source>
        <dbReference type="ARBA" id="ARBA00022771"/>
    </source>
</evidence>
<dbReference type="ExpressionAtlas" id="A0A5S9YDN2">
    <property type="expression patterns" value="baseline and differential"/>
</dbReference>
<accession>A0A5S9YDN2</accession>
<sequence length="1000" mass="113028">MPGIPLVSRETSSCSRSTEQMCHEDSRLRISEEEEIAAEESLAAYCKPVELYNIIQRRAIRNPLFLQRCLHYKIEAKHKRRIQMTVFLSGAIDAGVQTQKLFPLYILLARLVSPKPVAEYSAVYRFSRACILTGGLGVDGVSQAQANFLLPDMNRLALEAKSGSLAILFISFAGAQNSQFGIDSGKIHSGNIGGHCLWSKIPLQSLYASWQKSPNMDLGQRVDTVSLVEMQPCFIKLKSMSEEKCVSIQVPSNPLTSSSPQQVQVTISAEEVGSTEKSPYSSFSYNDISSSSLLQIIRLRTGNVVFNYRYYNNKLQKTEVTEDFSCPFCLVKCASFKGLRYHLPSTHDLLNFEFWVTEEFQAVNVSLKTETMISKVNEDDVDPKQQTFFFSSKKFRRRRQKSQVRSSRQGPHLGLGCEVLDKTDDAHSVRSEKSRIPPGKHYERIGGAESGQRVPPGTSPADVQSCGDPDYVQSIAGSTMLQFAKTRKISIERSDLRNRSLLQKRQFFHSHRAQPMALEQVLSDRDSEDEVDDDVADFEDRRMLDDFVDVTKDEKQMMHMWNSFVRKQRVLADGHIPWACEAFSRLHGPIMVRTPHLIWCWRVFMVKLWNHGLLDARTMNNSKDQIALPVASALRSTNNLPLLRSDPRQNPRLLLNRVMSSLPDDLLLSIFARISRLYYPTLSLVSKSFRSLLASPDLYKARSLLGHTESCLYVCFHFDSGPNTHWFTLCRKPDGTLTNDTSKKKKSNGYVLATVPIPHSPPANFSSLVAVGSDIYNIGGSIYLGPSSSSVSILDCQSHMWREAPSLRVELMSHSASVLDRKIYVAGSYKDGNGDSNSCKNLFEVFLSMPQKHKCGILSPSHAARQKAFFTPKAHVLMESSTWRRLTEWCMLTRKVDGTRLYQRCLLRMWRILKGLLGLPSLPENMFVRLADYGGKMAVLWEEDRPSCGAGGRDEMMIWCAVIALKRHLNFSFWGKVEWFDHVLTVPKQHVFVKALTASL</sequence>
<dbReference type="OrthoDB" id="166746at2759"/>
<dbReference type="Pfam" id="PF25210">
    <property type="entry name" value="Kelch_FKB95"/>
    <property type="match status" value="2"/>
</dbReference>
<dbReference type="EMBL" id="CACSHJ010000096">
    <property type="protein sequence ID" value="CAA0409049.1"/>
    <property type="molecule type" value="Genomic_DNA"/>
</dbReference>
<dbReference type="Pfam" id="PF09733">
    <property type="entry name" value="VEFS-Box"/>
    <property type="match status" value="1"/>
</dbReference>
<feature type="compositionally biased region" description="Basic and acidic residues" evidence="7">
    <location>
        <begin position="424"/>
        <end position="446"/>
    </location>
</feature>
<dbReference type="Pfam" id="PF24663">
    <property type="entry name" value="DUF7651"/>
    <property type="match status" value="1"/>
</dbReference>
<dbReference type="CDD" id="cd22152">
    <property type="entry name" value="F-box_AtAFR-like"/>
    <property type="match status" value="1"/>
</dbReference>
<dbReference type="SUPFAM" id="SSF81383">
    <property type="entry name" value="F-box domain"/>
    <property type="match status" value="1"/>
</dbReference>
<protein>
    <recommendedName>
        <fullName evidence="8">F-box domain-containing protein</fullName>
    </recommendedName>
</protein>
<dbReference type="InterPro" id="IPR001810">
    <property type="entry name" value="F-box_dom"/>
</dbReference>
<evidence type="ECO:0000256" key="2">
    <source>
        <dbReference type="ARBA" id="ARBA00022723"/>
    </source>
</evidence>
<evidence type="ECO:0000256" key="7">
    <source>
        <dbReference type="SAM" id="MobiDB-lite"/>
    </source>
</evidence>
<organism evidence="9 10">
    <name type="scientific">Arabidopsis thaliana</name>
    <name type="common">Mouse-ear cress</name>
    <dbReference type="NCBI Taxonomy" id="3702"/>
    <lineage>
        <taxon>Eukaryota</taxon>
        <taxon>Viridiplantae</taxon>
        <taxon>Streptophyta</taxon>
        <taxon>Embryophyta</taxon>
        <taxon>Tracheophyta</taxon>
        <taxon>Spermatophyta</taxon>
        <taxon>Magnoliopsida</taxon>
        <taxon>eudicotyledons</taxon>
        <taxon>Gunneridae</taxon>
        <taxon>Pentapetalae</taxon>
        <taxon>rosids</taxon>
        <taxon>malvids</taxon>
        <taxon>Brassicales</taxon>
        <taxon>Brassicaceae</taxon>
        <taxon>Camelineae</taxon>
        <taxon>Arabidopsis</taxon>
    </lineage>
</organism>
<dbReference type="InterPro" id="IPR056068">
    <property type="entry name" value="EMF2-like_DUF7651"/>
</dbReference>
<name>A0A5S9YDN2_ARATH</name>
<dbReference type="SMART" id="SM00256">
    <property type="entry name" value="FBOX"/>
    <property type="match status" value="1"/>
</dbReference>
<dbReference type="Proteomes" id="UP000434276">
    <property type="component" value="Unassembled WGS sequence"/>
</dbReference>
<dbReference type="AlphaFoldDB" id="A0A5S9YDN2"/>
<dbReference type="InterPro" id="IPR019135">
    <property type="entry name" value="Polycomb_protein_VEFS-Box"/>
</dbReference>
<evidence type="ECO:0000256" key="4">
    <source>
        <dbReference type="ARBA" id="ARBA00022833"/>
    </source>
</evidence>
<gene>
    <name evidence="9" type="ORF">C24_LOCUS25200</name>
</gene>
<keyword evidence="5" id="KW-0805">Transcription regulation</keyword>
<dbReference type="GO" id="GO:0008270">
    <property type="term" value="F:zinc ion binding"/>
    <property type="evidence" value="ECO:0007669"/>
    <property type="project" value="UniProtKB-KW"/>
</dbReference>
<reference evidence="9 10" key="1">
    <citation type="submission" date="2019-12" db="EMBL/GenBank/DDBJ databases">
        <authorList>
            <person name="Jiao W.-B."/>
            <person name="Schneeberger K."/>
        </authorList>
    </citation>
    <scope>NUCLEOTIDE SEQUENCE [LARGE SCALE GENOMIC DNA]</scope>
    <source>
        <strain evidence="10">cv. C24</strain>
    </source>
</reference>
<feature type="domain" description="F-box" evidence="8">
    <location>
        <begin position="656"/>
        <end position="702"/>
    </location>
</feature>
<dbReference type="InterPro" id="IPR057540">
    <property type="entry name" value="Znf_SUZ12"/>
</dbReference>
<evidence type="ECO:0000259" key="8">
    <source>
        <dbReference type="PROSITE" id="PS50181"/>
    </source>
</evidence>
<evidence type="ECO:0000256" key="1">
    <source>
        <dbReference type="ARBA" id="ARBA00007416"/>
    </source>
</evidence>